<dbReference type="InterPro" id="IPR027728">
    <property type="entry name" value="Topless_fam"/>
</dbReference>
<evidence type="ECO:0000313" key="4">
    <source>
        <dbReference type="Proteomes" id="UP000823749"/>
    </source>
</evidence>
<dbReference type="SUPFAM" id="SSF50978">
    <property type="entry name" value="WD40 repeat-like"/>
    <property type="match status" value="1"/>
</dbReference>
<protein>
    <recommendedName>
        <fullName evidence="2">Disease resistance protein At4g27190-like leucine-rich repeats domain-containing protein</fullName>
    </recommendedName>
</protein>
<keyword evidence="1" id="KW-0853">WD repeat</keyword>
<dbReference type="EMBL" id="JACTNZ010000003">
    <property type="protein sequence ID" value="KAG5555945.1"/>
    <property type="molecule type" value="Genomic_DNA"/>
</dbReference>
<proteinExistence type="predicted"/>
<keyword evidence="4" id="KW-1185">Reference proteome</keyword>
<dbReference type="InterPro" id="IPR015943">
    <property type="entry name" value="WD40/YVTN_repeat-like_dom_sf"/>
</dbReference>
<evidence type="ECO:0000256" key="1">
    <source>
        <dbReference type="PROSITE-ProRule" id="PRU00221"/>
    </source>
</evidence>
<dbReference type="AlphaFoldDB" id="A0AAV6KTY5"/>
<dbReference type="PANTHER" id="PTHR44083:SF2">
    <property type="entry name" value="TOPLESS-RELATED PROTEIN 3"/>
    <property type="match status" value="1"/>
</dbReference>
<organism evidence="3 4">
    <name type="scientific">Rhododendron griersonianum</name>
    <dbReference type="NCBI Taxonomy" id="479676"/>
    <lineage>
        <taxon>Eukaryota</taxon>
        <taxon>Viridiplantae</taxon>
        <taxon>Streptophyta</taxon>
        <taxon>Embryophyta</taxon>
        <taxon>Tracheophyta</taxon>
        <taxon>Spermatophyta</taxon>
        <taxon>Magnoliopsida</taxon>
        <taxon>eudicotyledons</taxon>
        <taxon>Gunneridae</taxon>
        <taxon>Pentapetalae</taxon>
        <taxon>asterids</taxon>
        <taxon>Ericales</taxon>
        <taxon>Ericaceae</taxon>
        <taxon>Ericoideae</taxon>
        <taxon>Rhodoreae</taxon>
        <taxon>Rhododendron</taxon>
    </lineage>
</organism>
<feature type="domain" description="Disease resistance protein At4g27190-like leucine-rich repeats" evidence="2">
    <location>
        <begin position="3"/>
        <end position="82"/>
    </location>
</feature>
<evidence type="ECO:0000313" key="3">
    <source>
        <dbReference type="EMBL" id="KAG5555945.1"/>
    </source>
</evidence>
<name>A0AAV6KTY5_9ERIC</name>
<dbReference type="SUPFAM" id="SSF52047">
    <property type="entry name" value="RNI-like"/>
    <property type="match status" value="1"/>
</dbReference>
<dbReference type="GO" id="GO:0006355">
    <property type="term" value="P:regulation of DNA-templated transcription"/>
    <property type="evidence" value="ECO:0007669"/>
    <property type="project" value="InterPro"/>
</dbReference>
<comment type="caution">
    <text evidence="3">The sequence shown here is derived from an EMBL/GenBank/DDBJ whole genome shotgun (WGS) entry which is preliminary data.</text>
</comment>
<accession>A0AAV6KTY5</accession>
<dbReference type="InterPro" id="IPR001680">
    <property type="entry name" value="WD40_rpt"/>
</dbReference>
<feature type="repeat" description="WD" evidence="1">
    <location>
        <begin position="309"/>
        <end position="350"/>
    </location>
</feature>
<dbReference type="Pfam" id="PF23247">
    <property type="entry name" value="LRR_RPS2"/>
    <property type="match status" value="1"/>
</dbReference>
<sequence length="425" mass="46956">MGFKYIHTLEIRKCNSLRCVFAPAMTKSIPQLCVLKISSCEMLSTIVGKSSVGEVEFPQLESLELLNLPNLVSFFPNVNVNTTTVAKLIDHLHNPMQPQPLFNEKVAILCLEYLVPVGLQSVRDLWGSEFPTSSFSNLKNLQVAGCSSLRNFPSTSTQGLQEVAQLLYTDRGNSVLALGSNGTMMLWKWGPSQHNPFGMATTSVLPQQWEPPNGLAMTNDVTSVNLEEAVPCMALSKNYFYMISACGGKVSLFNMSKFREMQTSFMPPPPASTFLAFYPRDNNIIAIGMEDSTIRMYNVRVDEVKSELKGQHNKRITGLAFSTNLNILVSSGTDAQLCIWSIDTWEHLKSVPLQLPADKARNGDTRWVPQDVLPAPISFAAYSCDSQLVYTSFCDGNIGVFDVHSLTLTRRIAPSIYLSPAMLSG</sequence>
<dbReference type="InterPro" id="IPR057135">
    <property type="entry name" value="At4g27190-like_LRR"/>
</dbReference>
<dbReference type="InterPro" id="IPR036322">
    <property type="entry name" value="WD40_repeat_dom_sf"/>
</dbReference>
<dbReference type="Gene3D" id="3.80.10.10">
    <property type="entry name" value="Ribonuclease Inhibitor"/>
    <property type="match status" value="1"/>
</dbReference>
<reference evidence="3" key="1">
    <citation type="submission" date="2020-08" db="EMBL/GenBank/DDBJ databases">
        <title>Plant Genome Project.</title>
        <authorList>
            <person name="Zhang R.-G."/>
        </authorList>
    </citation>
    <scope>NUCLEOTIDE SEQUENCE</scope>
    <source>
        <strain evidence="3">WSP0</strain>
        <tissue evidence="3">Leaf</tissue>
    </source>
</reference>
<evidence type="ECO:0000259" key="2">
    <source>
        <dbReference type="Pfam" id="PF23247"/>
    </source>
</evidence>
<dbReference type="Gene3D" id="2.130.10.10">
    <property type="entry name" value="YVTN repeat-like/Quinoprotein amine dehydrogenase"/>
    <property type="match status" value="1"/>
</dbReference>
<dbReference type="InterPro" id="IPR032675">
    <property type="entry name" value="LRR_dom_sf"/>
</dbReference>
<dbReference type="Pfam" id="PF00400">
    <property type="entry name" value="WD40"/>
    <property type="match status" value="1"/>
</dbReference>
<gene>
    <name evidence="3" type="ORF">RHGRI_006554</name>
</gene>
<dbReference type="SMART" id="SM00320">
    <property type="entry name" value="WD40"/>
    <property type="match status" value="4"/>
</dbReference>
<dbReference type="PROSITE" id="PS50294">
    <property type="entry name" value="WD_REPEATS_REGION"/>
    <property type="match status" value="1"/>
</dbReference>
<dbReference type="PROSITE" id="PS50082">
    <property type="entry name" value="WD_REPEATS_2"/>
    <property type="match status" value="1"/>
</dbReference>
<dbReference type="PANTHER" id="PTHR44083">
    <property type="entry name" value="TOPLESS-RELATED PROTEIN 1-RELATED"/>
    <property type="match status" value="1"/>
</dbReference>
<dbReference type="Proteomes" id="UP000823749">
    <property type="component" value="Chromosome 3"/>
</dbReference>